<evidence type="ECO:0008006" key="3">
    <source>
        <dbReference type="Google" id="ProtNLM"/>
    </source>
</evidence>
<evidence type="ECO:0000313" key="1">
    <source>
        <dbReference type="EMBL" id="BBZ10065.1"/>
    </source>
</evidence>
<name>A0ABM7KGE8_9MYCO</name>
<accession>A0ABM7KGE8</accession>
<dbReference type="Proteomes" id="UP000467379">
    <property type="component" value="Chromosome"/>
</dbReference>
<sequence length="171" mass="18089">MLEGVVFSVSSGRGRMEMTPRCVVVVATMVAVASLVLAPLASADATADLRSAVAAKRGGCPPLQSDPVLERIAQRANLETQNYANHTARYQPMEDPMPALRQLSYPAGKAKLLSGFANVNQFADAQQKAIYGAALFGWDTIPDCSYTRYGADVVTDPHSGNTTAAIVLTGD</sequence>
<dbReference type="EMBL" id="AP022606">
    <property type="protein sequence ID" value="BBZ10065.1"/>
    <property type="molecule type" value="Genomic_DNA"/>
</dbReference>
<gene>
    <name evidence="1" type="ORF">MBRA_02600</name>
</gene>
<organism evidence="1 2">
    <name type="scientific">Mycobacterium branderi</name>
    <dbReference type="NCBI Taxonomy" id="43348"/>
    <lineage>
        <taxon>Bacteria</taxon>
        <taxon>Bacillati</taxon>
        <taxon>Actinomycetota</taxon>
        <taxon>Actinomycetes</taxon>
        <taxon>Mycobacteriales</taxon>
        <taxon>Mycobacteriaceae</taxon>
        <taxon>Mycobacterium</taxon>
    </lineage>
</organism>
<protein>
    <recommendedName>
        <fullName evidence="3">SCP domain-containing protein</fullName>
    </recommendedName>
</protein>
<reference evidence="1 2" key="1">
    <citation type="journal article" date="2019" name="Emerg. Microbes Infect.">
        <title>Comprehensive subspecies identification of 175 nontuberculous mycobacteria species based on 7547 genomic profiles.</title>
        <authorList>
            <person name="Matsumoto Y."/>
            <person name="Kinjo T."/>
            <person name="Motooka D."/>
            <person name="Nabeya D."/>
            <person name="Jung N."/>
            <person name="Uechi K."/>
            <person name="Horii T."/>
            <person name="Iida T."/>
            <person name="Fujita J."/>
            <person name="Nakamura S."/>
        </authorList>
    </citation>
    <scope>NUCLEOTIDE SEQUENCE [LARGE SCALE GENOMIC DNA]</scope>
    <source>
        <strain evidence="1 2">JCM 12687</strain>
    </source>
</reference>
<dbReference type="RefSeq" id="WP_139799301.1">
    <property type="nucleotide sequence ID" value="NZ_AP022606.1"/>
</dbReference>
<proteinExistence type="predicted"/>
<evidence type="ECO:0000313" key="2">
    <source>
        <dbReference type="Proteomes" id="UP000467379"/>
    </source>
</evidence>
<keyword evidence="2" id="KW-1185">Reference proteome</keyword>